<accession>A0A4R9G4D2</accession>
<keyword evidence="2" id="KW-0489">Methyltransferase</keyword>
<dbReference type="InterPro" id="IPR041698">
    <property type="entry name" value="Methyltransf_25"/>
</dbReference>
<dbReference type="SUPFAM" id="SSF53335">
    <property type="entry name" value="S-adenosyl-L-methionine-dependent methyltransferases"/>
    <property type="match status" value="1"/>
</dbReference>
<dbReference type="RefSeq" id="WP_135769318.1">
    <property type="nucleotide sequence ID" value="NZ_RQET01000014.1"/>
</dbReference>
<reference evidence="2" key="1">
    <citation type="journal article" date="2019" name="PLoS Negl. Trop. Dis.">
        <title>Revisiting the worldwide diversity of Leptospira species in the environment.</title>
        <authorList>
            <person name="Vincent A.T."/>
            <person name="Schiettekatte O."/>
            <person name="Bourhy P."/>
            <person name="Veyrier F.J."/>
            <person name="Picardeau M."/>
        </authorList>
    </citation>
    <scope>NUCLEOTIDE SEQUENCE [LARGE SCALE GENOMIC DNA]</scope>
    <source>
        <strain evidence="2">SSW15</strain>
    </source>
</reference>
<sequence>MDRNTGPQGKRSRIISPIAQKKPYTSFSAVYDKAMRGAAYSLWAKMALEGYKEVTGIRIPNKILDLGCGTCKFWRHLPSQSGIWGVDCSEEMLSEAEKAGIRGTRVLSDLLSLPALPSPFDLVLSVHDTLNYFLEESHLRKIFLEIATILEASGVFFFDVSTERNFEKHFDGKILEENYGGTRLLWENEYSKGEGILTTRLRFRSGSEETEEIHYHKAYPLEVWKFLLESSGMQILKIGSDYKSWKVSSRADYLNFLCRKA</sequence>
<evidence type="ECO:0000259" key="1">
    <source>
        <dbReference type="Pfam" id="PF13649"/>
    </source>
</evidence>
<dbReference type="GO" id="GO:0008168">
    <property type="term" value="F:methyltransferase activity"/>
    <property type="evidence" value="ECO:0007669"/>
    <property type="project" value="UniProtKB-KW"/>
</dbReference>
<dbReference type="AlphaFoldDB" id="A0A4R9G4D2"/>
<dbReference type="Gene3D" id="3.40.50.150">
    <property type="entry name" value="Vaccinia Virus protein VP39"/>
    <property type="match status" value="1"/>
</dbReference>
<protein>
    <submittedName>
        <fullName evidence="2">Class I SAM-dependent methyltransferase</fullName>
    </submittedName>
</protein>
<comment type="caution">
    <text evidence="2">The sequence shown here is derived from an EMBL/GenBank/DDBJ whole genome shotgun (WGS) entry which is preliminary data.</text>
</comment>
<dbReference type="Gene3D" id="2.20.25.110">
    <property type="entry name" value="S-adenosyl-L-methionine-dependent methyltransferases"/>
    <property type="match status" value="1"/>
</dbReference>
<dbReference type="Pfam" id="PF13649">
    <property type="entry name" value="Methyltransf_25"/>
    <property type="match status" value="1"/>
</dbReference>
<proteinExistence type="predicted"/>
<dbReference type="CDD" id="cd02440">
    <property type="entry name" value="AdoMet_MTases"/>
    <property type="match status" value="1"/>
</dbReference>
<evidence type="ECO:0000313" key="2">
    <source>
        <dbReference type="EMBL" id="TGK06191.1"/>
    </source>
</evidence>
<dbReference type="Proteomes" id="UP000298458">
    <property type="component" value="Unassembled WGS sequence"/>
</dbReference>
<keyword evidence="2" id="KW-0808">Transferase</keyword>
<feature type="domain" description="Methyltransferase" evidence="1">
    <location>
        <begin position="63"/>
        <end position="154"/>
    </location>
</feature>
<organism evidence="2 3">
    <name type="scientific">Leptospira fletcheri</name>
    <dbReference type="NCBI Taxonomy" id="2484981"/>
    <lineage>
        <taxon>Bacteria</taxon>
        <taxon>Pseudomonadati</taxon>
        <taxon>Spirochaetota</taxon>
        <taxon>Spirochaetia</taxon>
        <taxon>Leptospirales</taxon>
        <taxon>Leptospiraceae</taxon>
        <taxon>Leptospira</taxon>
    </lineage>
</organism>
<keyword evidence="3" id="KW-1185">Reference proteome</keyword>
<evidence type="ECO:0000313" key="3">
    <source>
        <dbReference type="Proteomes" id="UP000298458"/>
    </source>
</evidence>
<name>A0A4R9G4D2_9LEPT</name>
<dbReference type="GO" id="GO:0032259">
    <property type="term" value="P:methylation"/>
    <property type="evidence" value="ECO:0007669"/>
    <property type="project" value="UniProtKB-KW"/>
</dbReference>
<dbReference type="EMBL" id="RQET01000014">
    <property type="protein sequence ID" value="TGK06191.1"/>
    <property type="molecule type" value="Genomic_DNA"/>
</dbReference>
<dbReference type="InterPro" id="IPR029063">
    <property type="entry name" value="SAM-dependent_MTases_sf"/>
</dbReference>
<gene>
    <name evidence="2" type="ORF">EHO60_16490</name>
</gene>
<dbReference type="OrthoDB" id="9811589at2"/>